<dbReference type="Proteomes" id="UP000824005">
    <property type="component" value="Unassembled WGS sequence"/>
</dbReference>
<reference evidence="2" key="2">
    <citation type="submission" date="2021-04" db="EMBL/GenBank/DDBJ databases">
        <authorList>
            <person name="Gilroy R."/>
        </authorList>
    </citation>
    <scope>NUCLEOTIDE SEQUENCE</scope>
    <source>
        <strain evidence="2">ChiGjej1B1-98</strain>
    </source>
</reference>
<evidence type="ECO:0000256" key="1">
    <source>
        <dbReference type="SAM" id="SignalP"/>
    </source>
</evidence>
<gene>
    <name evidence="2" type="ORF">H9830_11370</name>
</gene>
<name>A0A9D1YW15_9MICO</name>
<feature type="signal peptide" evidence="1">
    <location>
        <begin position="1"/>
        <end position="24"/>
    </location>
</feature>
<evidence type="ECO:0000313" key="3">
    <source>
        <dbReference type="Proteomes" id="UP000824005"/>
    </source>
</evidence>
<dbReference type="EMBL" id="DXDC01000346">
    <property type="protein sequence ID" value="HIY66864.1"/>
    <property type="molecule type" value="Genomic_DNA"/>
</dbReference>
<sequence length="229" mass="25555">MVATALCCATALSGCVFLTPSLEALELPSESATPSEELILTPQEPTGEPLPLSTDSGFSEDTRIAILDLPEGWADLERQESGRQLSNHEELARTTTYCSLTSEVIQFGHQTSLTTDDILTEYYVDERFAPAESDHRELLRDESLWLVDESSRAVEVRLLQFTTEYLEVPGEGFALHLLRGYAPRSDRSQWFMLLTLECRSPLGHSTLTQNDFNELADELLPGLMIEQAD</sequence>
<protein>
    <recommendedName>
        <fullName evidence="4">Lipoprotein</fullName>
    </recommendedName>
</protein>
<dbReference type="AlphaFoldDB" id="A0A9D1YW15"/>
<feature type="chain" id="PRO_5038823126" description="Lipoprotein" evidence="1">
    <location>
        <begin position="25"/>
        <end position="229"/>
    </location>
</feature>
<organism evidence="2 3">
    <name type="scientific">Candidatus Agrococcus pullicola</name>
    <dbReference type="NCBI Taxonomy" id="2838429"/>
    <lineage>
        <taxon>Bacteria</taxon>
        <taxon>Bacillati</taxon>
        <taxon>Actinomycetota</taxon>
        <taxon>Actinomycetes</taxon>
        <taxon>Micrococcales</taxon>
        <taxon>Microbacteriaceae</taxon>
        <taxon>Agrococcus</taxon>
    </lineage>
</organism>
<proteinExistence type="predicted"/>
<keyword evidence="1" id="KW-0732">Signal</keyword>
<reference evidence="2" key="1">
    <citation type="journal article" date="2021" name="PeerJ">
        <title>Extensive microbial diversity within the chicken gut microbiome revealed by metagenomics and culture.</title>
        <authorList>
            <person name="Gilroy R."/>
            <person name="Ravi A."/>
            <person name="Getino M."/>
            <person name="Pursley I."/>
            <person name="Horton D.L."/>
            <person name="Alikhan N.F."/>
            <person name="Baker D."/>
            <person name="Gharbi K."/>
            <person name="Hall N."/>
            <person name="Watson M."/>
            <person name="Adriaenssens E.M."/>
            <person name="Foster-Nyarko E."/>
            <person name="Jarju S."/>
            <person name="Secka A."/>
            <person name="Antonio M."/>
            <person name="Oren A."/>
            <person name="Chaudhuri R.R."/>
            <person name="La Ragione R."/>
            <person name="Hildebrand F."/>
            <person name="Pallen M.J."/>
        </authorList>
    </citation>
    <scope>NUCLEOTIDE SEQUENCE</scope>
    <source>
        <strain evidence="2">ChiGjej1B1-98</strain>
    </source>
</reference>
<evidence type="ECO:0008006" key="4">
    <source>
        <dbReference type="Google" id="ProtNLM"/>
    </source>
</evidence>
<comment type="caution">
    <text evidence="2">The sequence shown here is derived from an EMBL/GenBank/DDBJ whole genome shotgun (WGS) entry which is preliminary data.</text>
</comment>
<evidence type="ECO:0000313" key="2">
    <source>
        <dbReference type="EMBL" id="HIY66864.1"/>
    </source>
</evidence>
<accession>A0A9D1YW15</accession>